<name>A0AC61PMK6_9FIRM</name>
<dbReference type="Proteomes" id="UP000192328">
    <property type="component" value="Unassembled WGS sequence"/>
</dbReference>
<organism evidence="1 2">
    <name type="scientific">Aristaeella lactis</name>
    <dbReference type="NCBI Taxonomy" id="3046383"/>
    <lineage>
        <taxon>Bacteria</taxon>
        <taxon>Bacillati</taxon>
        <taxon>Bacillota</taxon>
        <taxon>Clostridia</taxon>
        <taxon>Eubacteriales</taxon>
        <taxon>Aristaeellaceae</taxon>
        <taxon>Aristaeella</taxon>
    </lineage>
</organism>
<keyword evidence="2" id="KW-1185">Reference proteome</keyword>
<gene>
    <name evidence="1" type="ORF">SAMN06297397_2063</name>
</gene>
<evidence type="ECO:0000313" key="2">
    <source>
        <dbReference type="Proteomes" id="UP000192328"/>
    </source>
</evidence>
<proteinExistence type="predicted"/>
<reference evidence="1" key="1">
    <citation type="submission" date="2017-04" db="EMBL/GenBank/DDBJ databases">
        <authorList>
            <person name="Varghese N."/>
            <person name="Submissions S."/>
        </authorList>
    </citation>
    <scope>NUCLEOTIDE SEQUENCE</scope>
    <source>
        <strain evidence="1">WTE2008</strain>
    </source>
</reference>
<dbReference type="EMBL" id="FWXZ01000004">
    <property type="protein sequence ID" value="SMC70714.1"/>
    <property type="molecule type" value="Genomic_DNA"/>
</dbReference>
<protein>
    <submittedName>
        <fullName evidence="1">Uncharacterized protein</fullName>
    </submittedName>
</protein>
<sequence>MVNCSGTTMKGTPRMNYQLIALDLDGTLLNSRKELPEDAVRAIREVCAAGKTVVFDTGRAVPELAEQIALLPEVRYAIFCSGAGLYDTREKKAFGLQPIPAAQTERILSVSRTKDIMPQLVLADRDVIQASHMEQLEHYNMGVYRPMYEKAMTLVPDIYAFAESCKEPYLKINLYHAEVAERIRTRAQLETPDLELVYSEISSLECSARGVSKGSGLERLCGLLDIPLEACIAVGDADNDIPMLRAAGLGIAMGNAPDYVKTAADRIVSDQDHGGCTEAIMMLVKN</sequence>
<accession>A0AC61PMK6</accession>
<evidence type="ECO:0000313" key="1">
    <source>
        <dbReference type="EMBL" id="SMC70714.1"/>
    </source>
</evidence>
<comment type="caution">
    <text evidence="1">The sequence shown here is derived from an EMBL/GenBank/DDBJ whole genome shotgun (WGS) entry which is preliminary data.</text>
</comment>